<dbReference type="RefSeq" id="WP_184173287.1">
    <property type="nucleotide sequence ID" value="NZ_JACHGF010000002.1"/>
</dbReference>
<name>A0A840TJT5_9BACT</name>
<dbReference type="EMBL" id="JACHGF010000002">
    <property type="protein sequence ID" value="MBB5283684.1"/>
    <property type="molecule type" value="Genomic_DNA"/>
</dbReference>
<dbReference type="Proteomes" id="UP000557307">
    <property type="component" value="Unassembled WGS sequence"/>
</dbReference>
<sequence>MKSRVSVCSLLLLSVLFFACETLRKSNTSTSSTSRKSSGTLSRRPAASGTLARKPPASASRGASSNRSTTNRRPTASAPARKPTPNARTTYPSRSTTANAAPAVRQVIDIARSYTGTPYRSGGNDKQGIDCSGLICSVYTEAGMQVPRISWQQSEFGREVPEVSDIKPGDWLFFVPEAGKEGYVSHAGIVTDVRGQQEIIFIHASTSRGVREDNLYSTYFKSRFVKAMRPF</sequence>
<dbReference type="Gene3D" id="3.90.1720.10">
    <property type="entry name" value="endopeptidase domain like (from Nostoc punctiforme)"/>
    <property type="match status" value="1"/>
</dbReference>
<evidence type="ECO:0000313" key="8">
    <source>
        <dbReference type="EMBL" id="MBB5283684.1"/>
    </source>
</evidence>
<proteinExistence type="inferred from homology"/>
<feature type="compositionally biased region" description="Low complexity" evidence="5">
    <location>
        <begin position="52"/>
        <end position="78"/>
    </location>
</feature>
<feature type="compositionally biased region" description="Low complexity" evidence="5">
    <location>
        <begin position="27"/>
        <end position="44"/>
    </location>
</feature>
<dbReference type="PROSITE" id="PS51935">
    <property type="entry name" value="NLPC_P60"/>
    <property type="match status" value="1"/>
</dbReference>
<dbReference type="InterPro" id="IPR051202">
    <property type="entry name" value="Peptidase_C40"/>
</dbReference>
<dbReference type="PANTHER" id="PTHR47053:SF1">
    <property type="entry name" value="MUREIN DD-ENDOPEPTIDASE MEPH-RELATED"/>
    <property type="match status" value="1"/>
</dbReference>
<dbReference type="InterPro" id="IPR000064">
    <property type="entry name" value="NLP_P60_dom"/>
</dbReference>
<organism evidence="8 9">
    <name type="scientific">Rhabdobacter roseus</name>
    <dbReference type="NCBI Taxonomy" id="1655419"/>
    <lineage>
        <taxon>Bacteria</taxon>
        <taxon>Pseudomonadati</taxon>
        <taxon>Bacteroidota</taxon>
        <taxon>Cytophagia</taxon>
        <taxon>Cytophagales</taxon>
        <taxon>Cytophagaceae</taxon>
        <taxon>Rhabdobacter</taxon>
    </lineage>
</organism>
<evidence type="ECO:0000256" key="5">
    <source>
        <dbReference type="SAM" id="MobiDB-lite"/>
    </source>
</evidence>
<reference evidence="8 9" key="1">
    <citation type="submission" date="2020-08" db="EMBL/GenBank/DDBJ databases">
        <title>Genomic Encyclopedia of Type Strains, Phase IV (KMG-IV): sequencing the most valuable type-strain genomes for metagenomic binning, comparative biology and taxonomic classification.</title>
        <authorList>
            <person name="Goeker M."/>
        </authorList>
    </citation>
    <scope>NUCLEOTIDE SEQUENCE [LARGE SCALE GENOMIC DNA]</scope>
    <source>
        <strain evidence="8 9">DSM 105074</strain>
    </source>
</reference>
<dbReference type="GO" id="GO:0008234">
    <property type="term" value="F:cysteine-type peptidase activity"/>
    <property type="evidence" value="ECO:0007669"/>
    <property type="project" value="UniProtKB-KW"/>
</dbReference>
<gene>
    <name evidence="8" type="ORF">HNQ92_001810</name>
</gene>
<evidence type="ECO:0000256" key="1">
    <source>
        <dbReference type="ARBA" id="ARBA00007074"/>
    </source>
</evidence>
<keyword evidence="4" id="KW-0788">Thiol protease</keyword>
<evidence type="ECO:0000313" key="9">
    <source>
        <dbReference type="Proteomes" id="UP000557307"/>
    </source>
</evidence>
<dbReference type="Pfam" id="PF00877">
    <property type="entry name" value="NLPC_P60"/>
    <property type="match status" value="1"/>
</dbReference>
<feature type="domain" description="NlpC/P60" evidence="7">
    <location>
        <begin position="101"/>
        <end position="231"/>
    </location>
</feature>
<dbReference type="AlphaFoldDB" id="A0A840TJT5"/>
<dbReference type="GO" id="GO:0006508">
    <property type="term" value="P:proteolysis"/>
    <property type="evidence" value="ECO:0007669"/>
    <property type="project" value="UniProtKB-KW"/>
</dbReference>
<dbReference type="SUPFAM" id="SSF54001">
    <property type="entry name" value="Cysteine proteinases"/>
    <property type="match status" value="1"/>
</dbReference>
<dbReference type="InterPro" id="IPR038765">
    <property type="entry name" value="Papain-like_cys_pep_sf"/>
</dbReference>
<feature type="signal peptide" evidence="6">
    <location>
        <begin position="1"/>
        <end position="19"/>
    </location>
</feature>
<protein>
    <submittedName>
        <fullName evidence="8">Cell wall-associated NlpC family hydrolase</fullName>
    </submittedName>
</protein>
<keyword evidence="2" id="KW-0645">Protease</keyword>
<evidence type="ECO:0000256" key="6">
    <source>
        <dbReference type="SAM" id="SignalP"/>
    </source>
</evidence>
<evidence type="ECO:0000259" key="7">
    <source>
        <dbReference type="PROSITE" id="PS51935"/>
    </source>
</evidence>
<feature type="chain" id="PRO_5032687906" evidence="6">
    <location>
        <begin position="20"/>
        <end position="231"/>
    </location>
</feature>
<evidence type="ECO:0000256" key="3">
    <source>
        <dbReference type="ARBA" id="ARBA00022801"/>
    </source>
</evidence>
<keyword evidence="6" id="KW-0732">Signal</keyword>
<accession>A0A840TJT5</accession>
<keyword evidence="3 8" id="KW-0378">Hydrolase</keyword>
<comment type="caution">
    <text evidence="8">The sequence shown here is derived from an EMBL/GenBank/DDBJ whole genome shotgun (WGS) entry which is preliminary data.</text>
</comment>
<evidence type="ECO:0000256" key="4">
    <source>
        <dbReference type="ARBA" id="ARBA00022807"/>
    </source>
</evidence>
<keyword evidence="9" id="KW-1185">Reference proteome</keyword>
<feature type="region of interest" description="Disordered" evidence="5">
    <location>
        <begin position="27"/>
        <end position="99"/>
    </location>
</feature>
<dbReference type="PANTHER" id="PTHR47053">
    <property type="entry name" value="MUREIN DD-ENDOPEPTIDASE MEPH-RELATED"/>
    <property type="match status" value="1"/>
</dbReference>
<comment type="similarity">
    <text evidence="1">Belongs to the peptidase C40 family.</text>
</comment>
<feature type="compositionally biased region" description="Polar residues" evidence="5">
    <location>
        <begin position="86"/>
        <end position="99"/>
    </location>
</feature>
<evidence type="ECO:0000256" key="2">
    <source>
        <dbReference type="ARBA" id="ARBA00022670"/>
    </source>
</evidence>
<dbReference type="PROSITE" id="PS51257">
    <property type="entry name" value="PROKAR_LIPOPROTEIN"/>
    <property type="match status" value="1"/>
</dbReference>